<feature type="region of interest" description="Disordered" evidence="2">
    <location>
        <begin position="1"/>
        <end position="47"/>
    </location>
</feature>
<protein>
    <submittedName>
        <fullName evidence="4">Dienelactone hydrolase</fullName>
    </submittedName>
</protein>
<dbReference type="AlphaFoldDB" id="A0A2U1V7C9"/>
<dbReference type="PANTHER" id="PTHR22946:SF9">
    <property type="entry name" value="POLYKETIDE TRANSFERASE AF380"/>
    <property type="match status" value="1"/>
</dbReference>
<gene>
    <name evidence="4" type="ORF">CR165_05905</name>
</gene>
<feature type="domain" description="Dienelactone hydrolase" evidence="3">
    <location>
        <begin position="140"/>
        <end position="335"/>
    </location>
</feature>
<feature type="compositionally biased region" description="Gly residues" evidence="2">
    <location>
        <begin position="1"/>
        <end position="10"/>
    </location>
</feature>
<reference evidence="5" key="1">
    <citation type="submission" date="2017-10" db="EMBL/GenBank/DDBJ databases">
        <authorList>
            <person name="Toshchakov S.V."/>
            <person name="Goeva M.A."/>
        </authorList>
    </citation>
    <scope>NUCLEOTIDE SEQUENCE [LARGE SCALE GENOMIC DNA]</scope>
    <source>
        <strain evidence="5">JR1/69-1-13</strain>
    </source>
</reference>
<dbReference type="Proteomes" id="UP000245048">
    <property type="component" value="Unassembled WGS sequence"/>
</dbReference>
<dbReference type="InterPro" id="IPR002925">
    <property type="entry name" value="Dienelactn_hydro"/>
</dbReference>
<dbReference type="OrthoDB" id="9771666at2"/>
<proteinExistence type="predicted"/>
<dbReference type="EMBL" id="PDOA01000003">
    <property type="protein sequence ID" value="PWC29819.1"/>
    <property type="molecule type" value="Genomic_DNA"/>
</dbReference>
<organism evidence="4 5">
    <name type="scientific">Teichococcus aestuarii</name>
    <dbReference type="NCBI Taxonomy" id="568898"/>
    <lineage>
        <taxon>Bacteria</taxon>
        <taxon>Pseudomonadati</taxon>
        <taxon>Pseudomonadota</taxon>
        <taxon>Alphaproteobacteria</taxon>
        <taxon>Acetobacterales</taxon>
        <taxon>Roseomonadaceae</taxon>
        <taxon>Roseomonas</taxon>
    </lineage>
</organism>
<dbReference type="Gene3D" id="3.40.50.1820">
    <property type="entry name" value="alpha/beta hydrolase"/>
    <property type="match status" value="1"/>
</dbReference>
<dbReference type="InterPro" id="IPR029058">
    <property type="entry name" value="AB_hydrolase_fold"/>
</dbReference>
<evidence type="ECO:0000256" key="1">
    <source>
        <dbReference type="ARBA" id="ARBA00022801"/>
    </source>
</evidence>
<dbReference type="GO" id="GO:0052689">
    <property type="term" value="F:carboxylic ester hydrolase activity"/>
    <property type="evidence" value="ECO:0007669"/>
    <property type="project" value="UniProtKB-ARBA"/>
</dbReference>
<evidence type="ECO:0000313" key="4">
    <source>
        <dbReference type="EMBL" id="PWC29819.1"/>
    </source>
</evidence>
<dbReference type="SUPFAM" id="SSF53474">
    <property type="entry name" value="alpha/beta-Hydrolases"/>
    <property type="match status" value="1"/>
</dbReference>
<evidence type="ECO:0000259" key="3">
    <source>
        <dbReference type="Pfam" id="PF01738"/>
    </source>
</evidence>
<name>A0A2U1V7C9_9PROT</name>
<accession>A0A2U1V7C9</accession>
<keyword evidence="1 4" id="KW-0378">Hydrolase</keyword>
<evidence type="ECO:0000313" key="5">
    <source>
        <dbReference type="Proteomes" id="UP000245048"/>
    </source>
</evidence>
<evidence type="ECO:0000256" key="2">
    <source>
        <dbReference type="SAM" id="MobiDB-lite"/>
    </source>
</evidence>
<keyword evidence="5" id="KW-1185">Reference proteome</keyword>
<dbReference type="InterPro" id="IPR050261">
    <property type="entry name" value="FrsA_esterase"/>
</dbReference>
<dbReference type="Pfam" id="PF01738">
    <property type="entry name" value="DLH"/>
    <property type="match status" value="1"/>
</dbReference>
<comment type="caution">
    <text evidence="4">The sequence shown here is derived from an EMBL/GenBank/DDBJ whole genome shotgun (WGS) entry which is preliminary data.</text>
</comment>
<dbReference type="PANTHER" id="PTHR22946">
    <property type="entry name" value="DIENELACTONE HYDROLASE DOMAIN-CONTAINING PROTEIN-RELATED"/>
    <property type="match status" value="1"/>
</dbReference>
<sequence length="343" mass="34722">MQGEGFGVTGAGHTAPPAFRGGCGATGRGRGGRGDARGPGPPAAWPPCALRRFHARRRRGGGSLGRMRRLFLSLLLPLLALAPPAARAVELRPVTLPGPEGTPLRALLALPPAGAPLGVPVVALHGCGGLGPPGAMRAPARERDWAARLVEAGHPVLFPDSFGSRGLGPACGRPEHPARPDPVRAADALAAAAWAQAQSWAAPGGVLLLGWSHGGSTVLAAAARAEPGLVRAAVAFYPGCLAARRAGTMAAIPLLLLLGEADDWTPARFCQGWAAAQPPGRLEAVLYPGAGHGFDAPGEAPPRALELPDGRRVTAGAHPAARALAMPRALAFLAAHAGPASRP</sequence>